<proteinExistence type="predicted"/>
<dbReference type="OrthoDB" id="2287261at2759"/>
<feature type="compositionally biased region" description="Low complexity" evidence="1">
    <location>
        <begin position="396"/>
        <end position="411"/>
    </location>
</feature>
<keyword evidence="3" id="KW-1185">Reference proteome</keyword>
<organism evidence="2 3">
    <name type="scientific">Mucor plumbeus</name>
    <dbReference type="NCBI Taxonomy" id="97098"/>
    <lineage>
        <taxon>Eukaryota</taxon>
        <taxon>Fungi</taxon>
        <taxon>Fungi incertae sedis</taxon>
        <taxon>Mucoromycota</taxon>
        <taxon>Mucoromycotina</taxon>
        <taxon>Mucoromycetes</taxon>
        <taxon>Mucorales</taxon>
        <taxon>Mucorineae</taxon>
        <taxon>Mucoraceae</taxon>
        <taxon>Mucor</taxon>
    </lineage>
</organism>
<sequence>MSDFNNNNNSAINANTARNRKKKAKKKAKKQNPADSSSTPSEISTPNLTDRENVDSSPLNDKTFLTAAPIDDNANVGSNNNTTIITDAQTTPVNTGILSGEASAIASSLPAKPIDGNISGNNNTTIITDAQTTPENTGILSGEASAIASSLPAKPIDDNIDSNNNPAIITDAQTTPADTGALSGEGSAIASSLPTKVIKESHGTNAPTTSSLPNEPVEGSIHDSNIPATGPVGPGAHGATAAGAAIAAAAVGATAATTTATTSNTGSINTGHSGGFTSLYKPLPLSDNVKYAIKSVIASGSIDLDGIVDKIRNNIALGDYKEKAKLPPMANTNAAINPKAAVDAPNNPQAAITSNNDSNTTDSNKNHVKKAVAGVGAAVAGASATVAGANKLNHANTNVTTNNTSTINKATVPPPPTSTSATTTATSEASKLSESVQYCIKSATQAPSVNVYGIINSSQKVKRPEAAVGPNTQPTMPSSAKAPDVPKKTTVNKSSENRNKPTFRKKKNCIIL</sequence>
<feature type="compositionally biased region" description="Low complexity" evidence="1">
    <location>
        <begin position="353"/>
        <end position="363"/>
    </location>
</feature>
<feature type="compositionally biased region" description="Low complexity" evidence="1">
    <location>
        <begin position="418"/>
        <end position="428"/>
    </location>
</feature>
<gene>
    <name evidence="2" type="ORF">INT46_010260</name>
</gene>
<dbReference type="AlphaFoldDB" id="A0A8H7QWF1"/>
<dbReference type="Proteomes" id="UP000650833">
    <property type="component" value="Unassembled WGS sequence"/>
</dbReference>
<feature type="compositionally biased region" description="Polar residues" evidence="1">
    <location>
        <begin position="33"/>
        <end position="48"/>
    </location>
</feature>
<feature type="region of interest" description="Disordered" evidence="1">
    <location>
        <begin position="1"/>
        <end position="77"/>
    </location>
</feature>
<name>A0A8H7QWF1_9FUNG</name>
<reference evidence="2" key="1">
    <citation type="submission" date="2020-12" db="EMBL/GenBank/DDBJ databases">
        <title>Metabolic potential, ecology and presence of endohyphal bacteria is reflected in genomic diversity of Mucoromycotina.</title>
        <authorList>
            <person name="Muszewska A."/>
            <person name="Okrasinska A."/>
            <person name="Steczkiewicz K."/>
            <person name="Drgas O."/>
            <person name="Orlowska M."/>
            <person name="Perlinska-Lenart U."/>
            <person name="Aleksandrzak-Piekarczyk T."/>
            <person name="Szatraj K."/>
            <person name="Zielenkiewicz U."/>
            <person name="Pilsyk S."/>
            <person name="Malc E."/>
            <person name="Mieczkowski P."/>
            <person name="Kruszewska J.S."/>
            <person name="Biernat P."/>
            <person name="Pawlowska J."/>
        </authorList>
    </citation>
    <scope>NUCLEOTIDE SEQUENCE</scope>
    <source>
        <strain evidence="2">CBS 226.32</strain>
    </source>
</reference>
<protein>
    <submittedName>
        <fullName evidence="2">Uncharacterized protein</fullName>
    </submittedName>
</protein>
<feature type="region of interest" description="Disordered" evidence="1">
    <location>
        <begin position="395"/>
        <end position="428"/>
    </location>
</feature>
<comment type="caution">
    <text evidence="2">The sequence shown here is derived from an EMBL/GenBank/DDBJ whole genome shotgun (WGS) entry which is preliminary data.</text>
</comment>
<feature type="compositionally biased region" description="Basic residues" evidence="1">
    <location>
        <begin position="18"/>
        <end position="30"/>
    </location>
</feature>
<feature type="region of interest" description="Disordered" evidence="1">
    <location>
        <begin position="459"/>
        <end position="507"/>
    </location>
</feature>
<evidence type="ECO:0000313" key="3">
    <source>
        <dbReference type="Proteomes" id="UP000650833"/>
    </source>
</evidence>
<accession>A0A8H7QWF1</accession>
<feature type="compositionally biased region" description="Polar residues" evidence="1">
    <location>
        <begin position="203"/>
        <end position="213"/>
    </location>
</feature>
<evidence type="ECO:0000313" key="2">
    <source>
        <dbReference type="EMBL" id="KAG2199020.1"/>
    </source>
</evidence>
<dbReference type="EMBL" id="JAEPRC010000368">
    <property type="protein sequence ID" value="KAG2199020.1"/>
    <property type="molecule type" value="Genomic_DNA"/>
</dbReference>
<feature type="region of interest" description="Disordered" evidence="1">
    <location>
        <begin position="200"/>
        <end position="238"/>
    </location>
</feature>
<feature type="compositionally biased region" description="Low complexity" evidence="1">
    <location>
        <begin position="1"/>
        <end position="17"/>
    </location>
</feature>
<evidence type="ECO:0000256" key="1">
    <source>
        <dbReference type="SAM" id="MobiDB-lite"/>
    </source>
</evidence>
<feature type="region of interest" description="Disordered" evidence="1">
    <location>
        <begin position="345"/>
        <end position="365"/>
    </location>
</feature>